<gene>
    <name evidence="3" type="ORF">V8G56_06055</name>
</gene>
<feature type="transmembrane region" description="Helical" evidence="1">
    <location>
        <begin position="21"/>
        <end position="45"/>
    </location>
</feature>
<accession>A0ABW7MNA0</accession>
<dbReference type="PANTHER" id="PTHR30590">
    <property type="entry name" value="INNER MEMBRANE PROTEIN"/>
    <property type="match status" value="1"/>
</dbReference>
<dbReference type="Pfam" id="PF04235">
    <property type="entry name" value="DUF418"/>
    <property type="match status" value="1"/>
</dbReference>
<keyword evidence="1" id="KW-0472">Membrane</keyword>
<evidence type="ECO:0000259" key="2">
    <source>
        <dbReference type="Pfam" id="PF04235"/>
    </source>
</evidence>
<feature type="transmembrane region" description="Helical" evidence="1">
    <location>
        <begin position="225"/>
        <end position="249"/>
    </location>
</feature>
<name>A0ABW7MNA0_9FLAO</name>
<keyword evidence="1" id="KW-1133">Transmembrane helix</keyword>
<evidence type="ECO:0000313" key="4">
    <source>
        <dbReference type="Proteomes" id="UP001610104"/>
    </source>
</evidence>
<feature type="transmembrane region" description="Helical" evidence="1">
    <location>
        <begin position="299"/>
        <end position="324"/>
    </location>
</feature>
<keyword evidence="4" id="KW-1185">Reference proteome</keyword>
<sequence length="417" mass="48577">MTNKNNLIQPVKKENRIIYLDILRGIAIFFIFSANIVYFSGHFTFPEEGRLPSTLFIFDKTLDFILYSLVDGKFYSLFSLLFGIGCAIQHQNLTKHNKPFAPFFKRRMFWLLIFGLIHLHIFWLGDILTLYALLGFVLIFFVDFTNRQLITYASVLILLPILNWFIINVIGWNYPMFFFKLNSQYYEYFNLPMIENNGIKRSNFGAFILNENILDFLKMNIGNSFLRIGGILNEGRIFKVLGIFLIGLWAGRKILNENLLENSSFLKKVAIWGIFIGLPMSFFRGYIEFYAQRTEIWNLLHTITYAFGTVPLAMGYAALLAIFYKKIPLLNGFELVGKMALSNYLFQTALAITIFYGIGFSFAGKLGFTVIIGIAILIYSVQVLLSMWWLKSHSFGPMEWLWRQLTYNRLFRKKNDL</sequence>
<dbReference type="InterPro" id="IPR007349">
    <property type="entry name" value="DUF418"/>
</dbReference>
<feature type="transmembrane region" description="Helical" evidence="1">
    <location>
        <begin position="370"/>
        <end position="390"/>
    </location>
</feature>
<feature type="transmembrane region" description="Helical" evidence="1">
    <location>
        <begin position="65"/>
        <end position="88"/>
    </location>
</feature>
<dbReference type="PANTHER" id="PTHR30590:SF2">
    <property type="entry name" value="INNER MEMBRANE PROTEIN"/>
    <property type="match status" value="1"/>
</dbReference>
<feature type="domain" description="DUF418" evidence="2">
    <location>
        <begin position="251"/>
        <end position="407"/>
    </location>
</feature>
<dbReference type="Proteomes" id="UP001610104">
    <property type="component" value="Unassembled WGS sequence"/>
</dbReference>
<dbReference type="EMBL" id="JBAWKC010000001">
    <property type="protein sequence ID" value="MFH6768291.1"/>
    <property type="molecule type" value="Genomic_DNA"/>
</dbReference>
<comment type="caution">
    <text evidence="3">The sequence shown here is derived from an EMBL/GenBank/DDBJ whole genome shotgun (WGS) entry which is preliminary data.</text>
</comment>
<proteinExistence type="predicted"/>
<dbReference type="InterPro" id="IPR052529">
    <property type="entry name" value="Bact_Transport_Assoc"/>
</dbReference>
<keyword evidence="1" id="KW-0812">Transmembrane</keyword>
<feature type="transmembrane region" description="Helical" evidence="1">
    <location>
        <begin position="344"/>
        <end position="363"/>
    </location>
</feature>
<evidence type="ECO:0000313" key="3">
    <source>
        <dbReference type="EMBL" id="MFH6768291.1"/>
    </source>
</evidence>
<dbReference type="RefSeq" id="WP_395437527.1">
    <property type="nucleotide sequence ID" value="NZ_JBAWKC010000001.1"/>
</dbReference>
<evidence type="ECO:0000256" key="1">
    <source>
        <dbReference type="SAM" id="Phobius"/>
    </source>
</evidence>
<reference evidence="3 4" key="1">
    <citation type="submission" date="2024-02" db="EMBL/GenBank/DDBJ databases">
        <title>A Gaetbulibacter species isolated from tidal flats and genomic insights of their niches.</title>
        <authorList>
            <person name="Ye Y."/>
        </authorList>
    </citation>
    <scope>NUCLEOTIDE SEQUENCE [LARGE SCALE GENOMIC DNA]</scope>
    <source>
        <strain evidence="3 4">KEM-8</strain>
    </source>
</reference>
<feature type="transmembrane region" description="Helical" evidence="1">
    <location>
        <begin position="269"/>
        <end position="287"/>
    </location>
</feature>
<protein>
    <submittedName>
        <fullName evidence="3">DUF418 domain-containing protein</fullName>
    </submittedName>
</protein>
<feature type="transmembrane region" description="Helical" evidence="1">
    <location>
        <begin position="109"/>
        <end position="142"/>
    </location>
</feature>
<organism evidence="3 4">
    <name type="scientific">Gaetbulibacter aquiaggeris</name>
    <dbReference type="NCBI Taxonomy" id="1735373"/>
    <lineage>
        <taxon>Bacteria</taxon>
        <taxon>Pseudomonadati</taxon>
        <taxon>Bacteroidota</taxon>
        <taxon>Flavobacteriia</taxon>
        <taxon>Flavobacteriales</taxon>
        <taxon>Flavobacteriaceae</taxon>
        <taxon>Gaetbulibacter</taxon>
    </lineage>
</organism>
<feature type="transmembrane region" description="Helical" evidence="1">
    <location>
        <begin position="148"/>
        <end position="170"/>
    </location>
</feature>